<protein>
    <recommendedName>
        <fullName evidence="3">EGF-like domain-containing protein</fullName>
    </recommendedName>
</protein>
<evidence type="ECO:0000256" key="1">
    <source>
        <dbReference type="PROSITE-ProRule" id="PRU00076"/>
    </source>
</evidence>
<name>A0A8S3RNY9_MYTED</name>
<keyword evidence="1" id="KW-0245">EGF-like domain</keyword>
<comment type="caution">
    <text evidence="1">Lacks conserved residue(s) required for the propagation of feature annotation.</text>
</comment>
<keyword evidence="2" id="KW-1133">Transmembrane helix</keyword>
<proteinExistence type="predicted"/>
<evidence type="ECO:0000313" key="4">
    <source>
        <dbReference type="EMBL" id="CAG2208302.1"/>
    </source>
</evidence>
<accession>A0A8S3RNY9</accession>
<dbReference type="PROSITE" id="PS00022">
    <property type="entry name" value="EGF_1"/>
    <property type="match status" value="1"/>
</dbReference>
<keyword evidence="2" id="KW-0472">Membrane</keyword>
<evidence type="ECO:0000313" key="5">
    <source>
        <dbReference type="Proteomes" id="UP000683360"/>
    </source>
</evidence>
<dbReference type="Proteomes" id="UP000683360">
    <property type="component" value="Unassembled WGS sequence"/>
</dbReference>
<evidence type="ECO:0000259" key="3">
    <source>
        <dbReference type="PROSITE" id="PS50026"/>
    </source>
</evidence>
<dbReference type="AlphaFoldDB" id="A0A8S3RNY9"/>
<feature type="transmembrane region" description="Helical" evidence="2">
    <location>
        <begin position="68"/>
        <end position="92"/>
    </location>
</feature>
<comment type="caution">
    <text evidence="4">The sequence shown here is derived from an EMBL/GenBank/DDBJ whole genome shotgun (WGS) entry which is preliminary data.</text>
</comment>
<reference evidence="4" key="1">
    <citation type="submission" date="2021-03" db="EMBL/GenBank/DDBJ databases">
        <authorList>
            <person name="Bekaert M."/>
        </authorList>
    </citation>
    <scope>NUCLEOTIDE SEQUENCE</scope>
</reference>
<gene>
    <name evidence="4" type="ORF">MEDL_22399</name>
</gene>
<evidence type="ECO:0000256" key="2">
    <source>
        <dbReference type="SAM" id="Phobius"/>
    </source>
</evidence>
<dbReference type="EMBL" id="CAJPWZ010001104">
    <property type="protein sequence ID" value="CAG2208302.1"/>
    <property type="molecule type" value="Genomic_DNA"/>
</dbReference>
<dbReference type="SMART" id="SM00181">
    <property type="entry name" value="EGF"/>
    <property type="match status" value="1"/>
</dbReference>
<keyword evidence="2" id="KW-0812">Transmembrane</keyword>
<keyword evidence="1" id="KW-1015">Disulfide bond</keyword>
<keyword evidence="5" id="KW-1185">Reference proteome</keyword>
<feature type="disulfide bond" evidence="1">
    <location>
        <begin position="214"/>
        <end position="223"/>
    </location>
</feature>
<organism evidence="4 5">
    <name type="scientific">Mytilus edulis</name>
    <name type="common">Blue mussel</name>
    <dbReference type="NCBI Taxonomy" id="6550"/>
    <lineage>
        <taxon>Eukaryota</taxon>
        <taxon>Metazoa</taxon>
        <taxon>Spiralia</taxon>
        <taxon>Lophotrochozoa</taxon>
        <taxon>Mollusca</taxon>
        <taxon>Bivalvia</taxon>
        <taxon>Autobranchia</taxon>
        <taxon>Pteriomorphia</taxon>
        <taxon>Mytilida</taxon>
        <taxon>Mytiloidea</taxon>
        <taxon>Mytilidae</taxon>
        <taxon>Mytilinae</taxon>
        <taxon>Mytilus</taxon>
    </lineage>
</organism>
<dbReference type="SUPFAM" id="SSF57196">
    <property type="entry name" value="EGF/Laminin"/>
    <property type="match status" value="1"/>
</dbReference>
<dbReference type="PROSITE" id="PS01186">
    <property type="entry name" value="EGF_2"/>
    <property type="match status" value="1"/>
</dbReference>
<dbReference type="OrthoDB" id="6142532at2759"/>
<sequence length="282" mass="31862">MVIAGTFNEKRKYPLEHAHESTVEEMNIVDEDDVEVERFKEYDSSLTDHHRGLFEEVNIPNRRRYLKWCIPIVVFLILGIAAVGIAADLGLFSSKTTPTTQEITGDKTDRGSCLLHDMSDKNVDPFIDTCKFGSRKCNESPQSCKDCCEDCEMILPIVCFCDEILHCPDKNSDRPAKMEYNKCLDDYCPCQNGGNCSKDPEVSLATAKDIKCSCPEGFSGHYCQHIPIRICEEQLSTSMLQTKICSRNYDAKCHISQNNSTFICKIPQHQSETYNIPNCTNG</sequence>
<dbReference type="Gene3D" id="2.10.25.10">
    <property type="entry name" value="Laminin"/>
    <property type="match status" value="1"/>
</dbReference>
<dbReference type="PROSITE" id="PS50026">
    <property type="entry name" value="EGF_3"/>
    <property type="match status" value="1"/>
</dbReference>
<dbReference type="InterPro" id="IPR000742">
    <property type="entry name" value="EGF"/>
</dbReference>
<feature type="domain" description="EGF-like" evidence="3">
    <location>
        <begin position="184"/>
        <end position="224"/>
    </location>
</feature>